<feature type="region of interest" description="Disordered" evidence="1">
    <location>
        <begin position="356"/>
        <end position="386"/>
    </location>
</feature>
<evidence type="ECO:0000256" key="1">
    <source>
        <dbReference type="SAM" id="MobiDB-lite"/>
    </source>
</evidence>
<sequence>MGNRTAKFISALVGSIIAGAPLAAVSQNAPPAAATAATSTATAAGDCLASPKGTAPQGQHWFYRLDRATKRQCWYLRAEGGKVTQSAQATVDTPTPESAAPKSVQNARAEYIAPQASAPAAASAPPATPQADSSAQQPAVAARWPDATTAAPAQQPVTTPASTAAQPSAKPAKAPVTLAAAEIPADKPAGSLQTLMLVIVGALALAGLLASVIYRFAGGRVRVQTGDRRVNWDQREPQDHDDGRAPWLEAAPAAAPRAERPRPVDFDAARPQAKQLAAFGDAIARVASQAQPARAEAAEPDEAEIAIFEGEFEIETPAPQLAVNDVHDEEPADRDDDARDEAVDIDIITAMLERLAQEGPRLAQPSLEAGLEDRARSPRGQSAARA</sequence>
<feature type="transmembrane region" description="Helical" evidence="2">
    <location>
        <begin position="195"/>
        <end position="214"/>
    </location>
</feature>
<dbReference type="OrthoDB" id="8138583at2"/>
<feature type="signal peptide" evidence="3">
    <location>
        <begin position="1"/>
        <end position="23"/>
    </location>
</feature>
<keyword evidence="2" id="KW-0812">Transmembrane</keyword>
<dbReference type="Proteomes" id="UP000325641">
    <property type="component" value="Chromosome"/>
</dbReference>
<evidence type="ECO:0000256" key="3">
    <source>
        <dbReference type="SAM" id="SignalP"/>
    </source>
</evidence>
<feature type="compositionally biased region" description="Polar residues" evidence="1">
    <location>
        <begin position="84"/>
        <end position="96"/>
    </location>
</feature>
<keyword evidence="3" id="KW-0732">Signal</keyword>
<feature type="chain" id="PRO_5024831482" evidence="3">
    <location>
        <begin position="24"/>
        <end position="386"/>
    </location>
</feature>
<evidence type="ECO:0000256" key="2">
    <source>
        <dbReference type="SAM" id="Phobius"/>
    </source>
</evidence>
<name>A0A5P6NZ67_9BRAD</name>
<reference evidence="5" key="1">
    <citation type="submission" date="2019-10" db="EMBL/GenBank/DDBJ databases">
        <title>Complete Genome Sequence of Bradyrhizobium betae type strain PL7HG1T.</title>
        <authorList>
            <person name="Bromfield E.S.P."/>
            <person name="Cloutier S."/>
        </authorList>
    </citation>
    <scope>NUCLEOTIDE SEQUENCE [LARGE SCALE GENOMIC DNA]</scope>
    <source>
        <strain evidence="5">PL7HG1</strain>
    </source>
</reference>
<accession>A0A5P6NZ67</accession>
<feature type="compositionally biased region" description="Low complexity" evidence="1">
    <location>
        <begin position="113"/>
        <end position="170"/>
    </location>
</feature>
<feature type="region of interest" description="Disordered" evidence="1">
    <location>
        <begin position="84"/>
        <end position="170"/>
    </location>
</feature>
<dbReference type="EMBL" id="CP044543">
    <property type="protein sequence ID" value="QFI71098.1"/>
    <property type="molecule type" value="Genomic_DNA"/>
</dbReference>
<dbReference type="RefSeq" id="WP_151642013.1">
    <property type="nucleotide sequence ID" value="NZ_CP044543.1"/>
</dbReference>
<keyword evidence="2" id="KW-1133">Transmembrane helix</keyword>
<protein>
    <submittedName>
        <fullName evidence="4">Uncharacterized protein</fullName>
    </submittedName>
</protein>
<gene>
    <name evidence="4" type="ORF">F8237_01160</name>
</gene>
<evidence type="ECO:0000313" key="5">
    <source>
        <dbReference type="Proteomes" id="UP000325641"/>
    </source>
</evidence>
<proteinExistence type="predicted"/>
<dbReference type="KEGG" id="bbet:F8237_01160"/>
<organism evidence="4 5">
    <name type="scientific">Bradyrhizobium betae</name>
    <dbReference type="NCBI Taxonomy" id="244734"/>
    <lineage>
        <taxon>Bacteria</taxon>
        <taxon>Pseudomonadati</taxon>
        <taxon>Pseudomonadota</taxon>
        <taxon>Alphaproteobacteria</taxon>
        <taxon>Hyphomicrobiales</taxon>
        <taxon>Nitrobacteraceae</taxon>
        <taxon>Bradyrhizobium</taxon>
    </lineage>
</organism>
<keyword evidence="2" id="KW-0472">Membrane</keyword>
<dbReference type="AlphaFoldDB" id="A0A5P6NZ67"/>
<evidence type="ECO:0000313" key="4">
    <source>
        <dbReference type="EMBL" id="QFI71098.1"/>
    </source>
</evidence>